<proteinExistence type="predicted"/>
<organism evidence="2 3">
    <name type="scientific">Coemansia thaxteri</name>
    <dbReference type="NCBI Taxonomy" id="2663907"/>
    <lineage>
        <taxon>Eukaryota</taxon>
        <taxon>Fungi</taxon>
        <taxon>Fungi incertae sedis</taxon>
        <taxon>Zoopagomycota</taxon>
        <taxon>Kickxellomycotina</taxon>
        <taxon>Kickxellomycetes</taxon>
        <taxon>Kickxellales</taxon>
        <taxon>Kickxellaceae</taxon>
        <taxon>Coemansia</taxon>
    </lineage>
</organism>
<reference evidence="2" key="1">
    <citation type="submission" date="2022-07" db="EMBL/GenBank/DDBJ databases">
        <title>Phylogenomic reconstructions and comparative analyses of Kickxellomycotina fungi.</title>
        <authorList>
            <person name="Reynolds N.K."/>
            <person name="Stajich J.E."/>
            <person name="Barry K."/>
            <person name="Grigoriev I.V."/>
            <person name="Crous P."/>
            <person name="Smith M.E."/>
        </authorList>
    </citation>
    <scope>NUCLEOTIDE SEQUENCE</scope>
    <source>
        <strain evidence="2">IMI 214461</strain>
    </source>
</reference>
<gene>
    <name evidence="2" type="ORF">H4R26_002349</name>
</gene>
<comment type="caution">
    <text evidence="2">The sequence shown here is derived from an EMBL/GenBank/DDBJ whole genome shotgun (WGS) entry which is preliminary data.</text>
</comment>
<name>A0A9W8BK54_9FUNG</name>
<feature type="compositionally biased region" description="Basic and acidic residues" evidence="1">
    <location>
        <begin position="51"/>
        <end position="63"/>
    </location>
</feature>
<dbReference type="Proteomes" id="UP001150907">
    <property type="component" value="Unassembled WGS sequence"/>
</dbReference>
<evidence type="ECO:0000313" key="3">
    <source>
        <dbReference type="Proteomes" id="UP001150907"/>
    </source>
</evidence>
<sequence length="197" mass="21389">MLHSSSAAFADEADIAAAVTTFSIRPLDPTLLRPKAARLLGLAPMPLATKHTKETNDGCDARGPDVSPSKWVPDWPEPDAEYVANMMRRRTPPQPQSQSFHHEALNMEDSDDPLVVWQQPARLPALAGVPRGAGNGWMRVQGLQPPYDPLFILQWTASLLLTGTYAALIRPLTESMPAISLAALNPPPPALDMCGHM</sequence>
<protein>
    <submittedName>
        <fullName evidence="2">Uncharacterized protein</fullName>
    </submittedName>
</protein>
<evidence type="ECO:0000313" key="2">
    <source>
        <dbReference type="EMBL" id="KAJ2004718.1"/>
    </source>
</evidence>
<dbReference type="OrthoDB" id="9909019at2759"/>
<dbReference type="AlphaFoldDB" id="A0A9W8BK54"/>
<dbReference type="EMBL" id="JANBQF010000137">
    <property type="protein sequence ID" value="KAJ2004718.1"/>
    <property type="molecule type" value="Genomic_DNA"/>
</dbReference>
<accession>A0A9W8BK54</accession>
<evidence type="ECO:0000256" key="1">
    <source>
        <dbReference type="SAM" id="MobiDB-lite"/>
    </source>
</evidence>
<feature type="region of interest" description="Disordered" evidence="1">
    <location>
        <begin position="50"/>
        <end position="74"/>
    </location>
</feature>
<keyword evidence="3" id="KW-1185">Reference proteome</keyword>